<dbReference type="EMBL" id="GG738857">
    <property type="protein sequence ID" value="EFC46751.1"/>
    <property type="molecule type" value="Genomic_DNA"/>
</dbReference>
<protein>
    <submittedName>
        <fullName evidence="2">Predicted protein</fullName>
    </submittedName>
</protein>
<gene>
    <name evidence="2" type="ORF">NAEGRDRAFT_65280</name>
</gene>
<dbReference type="OrthoDB" id="10266532at2759"/>
<dbReference type="AlphaFoldDB" id="D2V8U0"/>
<keyword evidence="1" id="KW-0812">Transmembrane</keyword>
<keyword evidence="1" id="KW-1133">Transmembrane helix</keyword>
<evidence type="ECO:0000313" key="2">
    <source>
        <dbReference type="EMBL" id="EFC46751.1"/>
    </source>
</evidence>
<evidence type="ECO:0000313" key="3">
    <source>
        <dbReference type="Proteomes" id="UP000006671"/>
    </source>
</evidence>
<dbReference type="RefSeq" id="XP_002679495.1">
    <property type="nucleotide sequence ID" value="XM_002679449.1"/>
</dbReference>
<keyword evidence="1" id="KW-0472">Membrane</keyword>
<proteinExistence type="predicted"/>
<accession>D2V8U0</accession>
<dbReference type="KEGG" id="ngr:NAEGRDRAFT_65280"/>
<keyword evidence="3" id="KW-1185">Reference proteome</keyword>
<feature type="transmembrane region" description="Helical" evidence="1">
    <location>
        <begin position="133"/>
        <end position="162"/>
    </location>
</feature>
<dbReference type="VEuPathDB" id="AmoebaDB:NAEGRDRAFT_65280"/>
<sequence length="184" mass="20903">MFLLVTSTLLVNRINDFPPIKTSVKTTCTIINPNIYCEKTSVQDYVVLHGTSKQDQSEILNCHALLKYTTQSVYTPTLESVSYFPHSSTSSQHSYKEGEVVECFYDHLRPQIVSYYHTIVVEDKTTWYKVKEIGYVGLAACAILALTSVVCMFASCWCSFLYNREVRRYGNADVGVKEFPYSNG</sequence>
<dbReference type="Proteomes" id="UP000006671">
    <property type="component" value="Unassembled WGS sequence"/>
</dbReference>
<dbReference type="GeneID" id="8860096"/>
<reference evidence="2 3" key="1">
    <citation type="journal article" date="2010" name="Cell">
        <title>The genome of Naegleria gruberi illuminates early eukaryotic versatility.</title>
        <authorList>
            <person name="Fritz-Laylin L.K."/>
            <person name="Prochnik S.E."/>
            <person name="Ginger M.L."/>
            <person name="Dacks J.B."/>
            <person name="Carpenter M.L."/>
            <person name="Field M.C."/>
            <person name="Kuo A."/>
            <person name="Paredez A."/>
            <person name="Chapman J."/>
            <person name="Pham J."/>
            <person name="Shu S."/>
            <person name="Neupane R."/>
            <person name="Cipriano M."/>
            <person name="Mancuso J."/>
            <person name="Tu H."/>
            <person name="Salamov A."/>
            <person name="Lindquist E."/>
            <person name="Shapiro H."/>
            <person name="Lucas S."/>
            <person name="Grigoriev I.V."/>
            <person name="Cande W.Z."/>
            <person name="Fulton C."/>
            <person name="Rokhsar D.S."/>
            <person name="Dawson S.C."/>
        </authorList>
    </citation>
    <scope>NUCLEOTIDE SEQUENCE [LARGE SCALE GENOMIC DNA]</scope>
    <source>
        <strain evidence="2 3">NEG-M</strain>
    </source>
</reference>
<evidence type="ECO:0000256" key="1">
    <source>
        <dbReference type="SAM" id="Phobius"/>
    </source>
</evidence>
<name>D2V8U0_NAEGR</name>
<organism evidence="3">
    <name type="scientific">Naegleria gruberi</name>
    <name type="common">Amoeba</name>
    <dbReference type="NCBI Taxonomy" id="5762"/>
    <lineage>
        <taxon>Eukaryota</taxon>
        <taxon>Discoba</taxon>
        <taxon>Heterolobosea</taxon>
        <taxon>Tetramitia</taxon>
        <taxon>Eutetramitia</taxon>
        <taxon>Vahlkampfiidae</taxon>
        <taxon>Naegleria</taxon>
    </lineage>
</organism>
<dbReference type="InParanoid" id="D2V8U0"/>